<keyword evidence="3" id="KW-1185">Reference proteome</keyword>
<feature type="domain" description="N-acetyltransferase" evidence="1">
    <location>
        <begin position="27"/>
        <end position="113"/>
    </location>
</feature>
<sequence length="117" mass="12291">MSAPSPSAGVTHKSPASTLGVVDIEFADAPDRHRYELRSPDELIGIVAYHLDGDVITLVHTEVGSAHSGHGYAAVLAGGALDDARSRGLRVVPTCPYVASYIEKHPEYADLVATEGP</sequence>
<dbReference type="InterPro" id="IPR031165">
    <property type="entry name" value="GNAT_YJDJ"/>
</dbReference>
<dbReference type="Pfam" id="PF14542">
    <property type="entry name" value="Acetyltransf_CG"/>
    <property type="match status" value="1"/>
</dbReference>
<dbReference type="InterPro" id="IPR045057">
    <property type="entry name" value="Gcn5-rel_NAT"/>
</dbReference>
<protein>
    <submittedName>
        <fullName evidence="2">N-acetyltransferase</fullName>
    </submittedName>
</protein>
<organism evidence="2 3">
    <name type="scientific">Nocardioides zhouii</name>
    <dbReference type="NCBI Taxonomy" id="1168729"/>
    <lineage>
        <taxon>Bacteria</taxon>
        <taxon>Bacillati</taxon>
        <taxon>Actinomycetota</taxon>
        <taxon>Actinomycetes</taxon>
        <taxon>Propionibacteriales</taxon>
        <taxon>Nocardioidaceae</taxon>
        <taxon>Nocardioides</taxon>
    </lineage>
</organism>
<proteinExistence type="predicted"/>
<gene>
    <name evidence="2" type="ORF">EUA94_10970</name>
</gene>
<name>A0A4Q2T341_9ACTN</name>
<dbReference type="Gene3D" id="3.40.630.30">
    <property type="match status" value="1"/>
</dbReference>
<evidence type="ECO:0000259" key="1">
    <source>
        <dbReference type="PROSITE" id="PS51729"/>
    </source>
</evidence>
<evidence type="ECO:0000313" key="2">
    <source>
        <dbReference type="EMBL" id="RYC11119.1"/>
    </source>
</evidence>
<comment type="caution">
    <text evidence="2">The sequence shown here is derived from an EMBL/GenBank/DDBJ whole genome shotgun (WGS) entry which is preliminary data.</text>
</comment>
<evidence type="ECO:0000313" key="3">
    <source>
        <dbReference type="Proteomes" id="UP000291101"/>
    </source>
</evidence>
<keyword evidence="2" id="KW-0808">Transferase</keyword>
<dbReference type="PROSITE" id="PS51729">
    <property type="entry name" value="GNAT_YJDJ"/>
    <property type="match status" value="1"/>
</dbReference>
<dbReference type="InterPro" id="IPR016181">
    <property type="entry name" value="Acyl_CoA_acyltransferase"/>
</dbReference>
<dbReference type="PANTHER" id="PTHR31435:SF10">
    <property type="entry name" value="BSR4717 PROTEIN"/>
    <property type="match status" value="1"/>
</dbReference>
<dbReference type="AlphaFoldDB" id="A0A4Q2T341"/>
<dbReference type="Proteomes" id="UP000291101">
    <property type="component" value="Unassembled WGS sequence"/>
</dbReference>
<accession>A0A4Q2T341</accession>
<dbReference type="PANTHER" id="PTHR31435">
    <property type="entry name" value="PROTEIN NATD1"/>
    <property type="match status" value="1"/>
</dbReference>
<dbReference type="EMBL" id="SDWV01000009">
    <property type="protein sequence ID" value="RYC11119.1"/>
    <property type="molecule type" value="Genomic_DNA"/>
</dbReference>
<reference evidence="2 3" key="1">
    <citation type="submission" date="2019-01" db="EMBL/GenBank/DDBJ databases">
        <title>Novel species of Nocardioides.</title>
        <authorList>
            <person name="Liu Q."/>
            <person name="X Y.-H."/>
        </authorList>
    </citation>
    <scope>NUCLEOTIDE SEQUENCE [LARGE SCALE GENOMIC DNA]</scope>
    <source>
        <strain evidence="2 3">HLT2-9</strain>
    </source>
</reference>
<dbReference type="SUPFAM" id="SSF55729">
    <property type="entry name" value="Acyl-CoA N-acyltransferases (Nat)"/>
    <property type="match status" value="1"/>
</dbReference>
<dbReference type="OrthoDB" id="5405911at2"/>
<dbReference type="GO" id="GO:0016740">
    <property type="term" value="F:transferase activity"/>
    <property type="evidence" value="ECO:0007669"/>
    <property type="project" value="UniProtKB-KW"/>
</dbReference>